<protein>
    <submittedName>
        <fullName evidence="1">Uncharacterized protein</fullName>
    </submittedName>
</protein>
<dbReference type="RefSeq" id="WP_027560421.1">
    <property type="nucleotide sequence ID" value="NZ_AXAD01000005.1"/>
</dbReference>
<dbReference type="KEGG" id="barh:WN72_19835"/>
<organism evidence="1 2">
    <name type="scientific">Bradyrhizobium arachidis</name>
    <dbReference type="NCBI Taxonomy" id="858423"/>
    <lineage>
        <taxon>Bacteria</taxon>
        <taxon>Pseudomonadati</taxon>
        <taxon>Pseudomonadota</taxon>
        <taxon>Alphaproteobacteria</taxon>
        <taxon>Hyphomicrobiales</taxon>
        <taxon>Nitrobacteraceae</taxon>
        <taxon>Bradyrhizobium</taxon>
    </lineage>
</organism>
<dbReference type="Proteomes" id="UP000594015">
    <property type="component" value="Chromosome"/>
</dbReference>
<proteinExistence type="predicted"/>
<gene>
    <name evidence="1" type="ORF">WN72_19835</name>
</gene>
<reference evidence="1 2" key="1">
    <citation type="submission" date="2018-06" db="EMBL/GenBank/DDBJ databases">
        <title>Comparative genomics of Bradyrhizobium nodulating Arachidis hypogaea.</title>
        <authorList>
            <person name="Li Y."/>
        </authorList>
    </citation>
    <scope>NUCLEOTIDE SEQUENCE [LARGE SCALE GENOMIC DNA]</scope>
    <source>
        <strain evidence="1 2">CCBAU 051107</strain>
    </source>
</reference>
<evidence type="ECO:0000313" key="1">
    <source>
        <dbReference type="EMBL" id="QOZ68306.1"/>
    </source>
</evidence>
<dbReference type="AlphaFoldDB" id="A0AAE7THY2"/>
<accession>A0AAE7THY2</accession>
<name>A0AAE7THY2_9BRAD</name>
<dbReference type="EMBL" id="CP030050">
    <property type="protein sequence ID" value="QOZ68306.1"/>
    <property type="molecule type" value="Genomic_DNA"/>
</dbReference>
<evidence type="ECO:0000313" key="2">
    <source>
        <dbReference type="Proteomes" id="UP000594015"/>
    </source>
</evidence>
<sequence length="62" mass="6180">MLMDADNKGVDRLDSGIIGGGKRVHDMAPHAGLPPANEAVAEVVAGLGGQAIGMDTNLRAAG</sequence>